<dbReference type="PANTHER" id="PTHR46268:SF15">
    <property type="entry name" value="UNIVERSAL STRESS PROTEIN HP_0031"/>
    <property type="match status" value="1"/>
</dbReference>
<feature type="domain" description="UspA" evidence="2">
    <location>
        <begin position="167"/>
        <end position="268"/>
    </location>
</feature>
<dbReference type="eggNOG" id="COG0589">
    <property type="taxonomic scope" value="Bacteria"/>
</dbReference>
<dbReference type="KEGG" id="mno:Mnod_0423"/>
<dbReference type="SUPFAM" id="SSF52402">
    <property type="entry name" value="Adenine nucleotide alpha hydrolases-like"/>
    <property type="match status" value="2"/>
</dbReference>
<evidence type="ECO:0000256" key="1">
    <source>
        <dbReference type="ARBA" id="ARBA00008791"/>
    </source>
</evidence>
<evidence type="ECO:0000313" key="3">
    <source>
        <dbReference type="EMBL" id="ACL55465.1"/>
    </source>
</evidence>
<feature type="domain" description="UspA" evidence="2">
    <location>
        <begin position="6"/>
        <end position="143"/>
    </location>
</feature>
<evidence type="ECO:0000259" key="2">
    <source>
        <dbReference type="Pfam" id="PF00582"/>
    </source>
</evidence>
<dbReference type="RefSeq" id="WP_015927176.1">
    <property type="nucleotide sequence ID" value="NC_011894.1"/>
</dbReference>
<comment type="similarity">
    <text evidence="1">Belongs to the universal stress protein A family.</text>
</comment>
<dbReference type="InterPro" id="IPR006016">
    <property type="entry name" value="UspA"/>
</dbReference>
<dbReference type="CDD" id="cd00293">
    <property type="entry name" value="USP-like"/>
    <property type="match status" value="1"/>
</dbReference>
<proteinExistence type="inferred from homology"/>
<dbReference type="AlphaFoldDB" id="B8IC77"/>
<dbReference type="OrthoDB" id="9804721at2"/>
<keyword evidence="4" id="KW-1185">Reference proteome</keyword>
<gene>
    <name evidence="3" type="ordered locus">Mnod_0423</name>
</gene>
<organism evidence="3 4">
    <name type="scientific">Methylobacterium nodulans (strain LMG 21967 / CNCM I-2342 / ORS 2060)</name>
    <dbReference type="NCBI Taxonomy" id="460265"/>
    <lineage>
        <taxon>Bacteria</taxon>
        <taxon>Pseudomonadati</taxon>
        <taxon>Pseudomonadota</taxon>
        <taxon>Alphaproteobacteria</taxon>
        <taxon>Hyphomicrobiales</taxon>
        <taxon>Methylobacteriaceae</taxon>
        <taxon>Methylobacterium</taxon>
    </lineage>
</organism>
<accession>B8IC77</accession>
<dbReference type="STRING" id="460265.Mnod_0423"/>
<dbReference type="Pfam" id="PF00582">
    <property type="entry name" value="Usp"/>
    <property type="match status" value="2"/>
</dbReference>
<sequence length="271" mass="28894">MSIASIMTSVDLGPGAAERVRLAAGLAARFEATLTGIAARPFPAAGPIDRGVEIQAIADEGRARLADELRQVRSVFARGAGEGVRTAWQQGDGDPEGFLIRQSRGADLVVVSRRGPRDPDPGPFGVAPDRILMEAARPVLVVPPGLEHLRGARIVVAWKDTPEALRAVSAALPFIVQADQVFVATAGEGARFEGGQDVAELLARHGAHVTTHLLSAPPRETTDEILRFAARQDADLLVMGAYGHARLRQWLFGGATREILRMVPVCCLMSH</sequence>
<reference evidence="3 4" key="1">
    <citation type="submission" date="2009-01" db="EMBL/GenBank/DDBJ databases">
        <title>Complete sequence of chromosome of Methylobacterium nodulans ORS 2060.</title>
        <authorList>
            <consortium name="US DOE Joint Genome Institute"/>
            <person name="Lucas S."/>
            <person name="Copeland A."/>
            <person name="Lapidus A."/>
            <person name="Glavina del Rio T."/>
            <person name="Dalin E."/>
            <person name="Tice H."/>
            <person name="Bruce D."/>
            <person name="Goodwin L."/>
            <person name="Pitluck S."/>
            <person name="Sims D."/>
            <person name="Brettin T."/>
            <person name="Detter J.C."/>
            <person name="Han C."/>
            <person name="Larimer F."/>
            <person name="Land M."/>
            <person name="Hauser L."/>
            <person name="Kyrpides N."/>
            <person name="Ivanova N."/>
            <person name="Marx C.J."/>
            <person name="Richardson P."/>
        </authorList>
    </citation>
    <scope>NUCLEOTIDE SEQUENCE [LARGE SCALE GENOMIC DNA]</scope>
    <source>
        <strain evidence="4">LMG 21967 / CNCM I-2342 / ORS 2060</strain>
    </source>
</reference>
<dbReference type="PANTHER" id="PTHR46268">
    <property type="entry name" value="STRESS RESPONSE PROTEIN NHAX"/>
    <property type="match status" value="1"/>
</dbReference>
<dbReference type="Gene3D" id="3.40.50.12370">
    <property type="match status" value="1"/>
</dbReference>
<dbReference type="EMBL" id="CP001349">
    <property type="protein sequence ID" value="ACL55465.1"/>
    <property type="molecule type" value="Genomic_DNA"/>
</dbReference>
<dbReference type="HOGENOM" id="CLU_049301_5_2_5"/>
<name>B8IC77_METNO</name>
<dbReference type="Proteomes" id="UP000008207">
    <property type="component" value="Chromosome"/>
</dbReference>
<evidence type="ECO:0000313" key="4">
    <source>
        <dbReference type="Proteomes" id="UP000008207"/>
    </source>
</evidence>
<protein>
    <submittedName>
        <fullName evidence="3">UspA domain protein</fullName>
    </submittedName>
</protein>